<dbReference type="PROSITE" id="PS00028">
    <property type="entry name" value="ZINC_FINGER_C2H2_1"/>
    <property type="match status" value="2"/>
</dbReference>
<dbReference type="Pfam" id="PF00096">
    <property type="entry name" value="zf-C2H2"/>
    <property type="match status" value="2"/>
</dbReference>
<keyword evidence="3 5" id="KW-0863">Zinc-finger</keyword>
<dbReference type="Gene3D" id="3.30.160.60">
    <property type="entry name" value="Classic Zinc Finger"/>
    <property type="match status" value="2"/>
</dbReference>
<dbReference type="Proteomes" id="UP000673691">
    <property type="component" value="Unassembled WGS sequence"/>
</dbReference>
<name>A0A8H8DF67_9FUNG</name>
<dbReference type="PANTHER" id="PTHR23235:SF120">
    <property type="entry name" value="KRUPPEL-LIKE FACTOR 15"/>
    <property type="match status" value="1"/>
</dbReference>
<feature type="domain" description="C2H2-type" evidence="7">
    <location>
        <begin position="473"/>
        <end position="500"/>
    </location>
</feature>
<evidence type="ECO:0000313" key="9">
    <source>
        <dbReference type="Proteomes" id="UP000673691"/>
    </source>
</evidence>
<evidence type="ECO:0000256" key="5">
    <source>
        <dbReference type="PROSITE-ProRule" id="PRU00042"/>
    </source>
</evidence>
<dbReference type="InterPro" id="IPR013087">
    <property type="entry name" value="Znf_C2H2_type"/>
</dbReference>
<proteinExistence type="predicted"/>
<protein>
    <recommendedName>
        <fullName evidence="7">C2H2-type domain-containing protein</fullName>
    </recommendedName>
</protein>
<reference evidence="8 9" key="1">
    <citation type="journal article" name="Sci. Rep.">
        <title>Genome-scale phylogenetic analyses confirm Olpidium as the closest living zoosporic fungus to the non-flagellated, terrestrial fungi.</title>
        <authorList>
            <person name="Chang Y."/>
            <person name="Rochon D."/>
            <person name="Sekimoto S."/>
            <person name="Wang Y."/>
            <person name="Chovatia M."/>
            <person name="Sandor L."/>
            <person name="Salamov A."/>
            <person name="Grigoriev I.V."/>
            <person name="Stajich J.E."/>
            <person name="Spatafora J.W."/>
        </authorList>
    </citation>
    <scope>NUCLEOTIDE SEQUENCE [LARGE SCALE GENOMIC DNA]</scope>
    <source>
        <strain evidence="8">S191</strain>
    </source>
</reference>
<dbReference type="FunFam" id="3.30.160.60:FF:000125">
    <property type="entry name" value="Putative zinc finger protein 143"/>
    <property type="match status" value="1"/>
</dbReference>
<evidence type="ECO:0000256" key="3">
    <source>
        <dbReference type="ARBA" id="ARBA00022771"/>
    </source>
</evidence>
<organism evidence="8 9">
    <name type="scientific">Olpidium bornovanus</name>
    <dbReference type="NCBI Taxonomy" id="278681"/>
    <lineage>
        <taxon>Eukaryota</taxon>
        <taxon>Fungi</taxon>
        <taxon>Fungi incertae sedis</taxon>
        <taxon>Olpidiomycota</taxon>
        <taxon>Olpidiomycotina</taxon>
        <taxon>Olpidiomycetes</taxon>
        <taxon>Olpidiales</taxon>
        <taxon>Olpidiaceae</taxon>
        <taxon>Olpidium</taxon>
    </lineage>
</organism>
<dbReference type="GO" id="GO:0000981">
    <property type="term" value="F:DNA-binding transcription factor activity, RNA polymerase II-specific"/>
    <property type="evidence" value="ECO:0007669"/>
    <property type="project" value="TreeGrafter"/>
</dbReference>
<dbReference type="GO" id="GO:0008270">
    <property type="term" value="F:zinc ion binding"/>
    <property type="evidence" value="ECO:0007669"/>
    <property type="project" value="UniProtKB-KW"/>
</dbReference>
<dbReference type="SMART" id="SM00355">
    <property type="entry name" value="ZnF_C2H2"/>
    <property type="match status" value="2"/>
</dbReference>
<dbReference type="OrthoDB" id="8922241at2759"/>
<evidence type="ECO:0000256" key="2">
    <source>
        <dbReference type="ARBA" id="ARBA00022737"/>
    </source>
</evidence>
<keyword evidence="2" id="KW-0677">Repeat</keyword>
<sequence>MAFGDGARQIPFDATVPQQLRGGAGRPPVFRSFSTSLLPSPTFASPLDDPGAAAGTLADLGWVAVPAGSLCEPEDADDALGGRQAAAAAAVARGGFAGPGPGSATRPRRSFTVPSTGHGLVDALPRFLVDRDLQHLDEPGPHFSPLSAHFGALDGVYAAGPFLADHQGLPFSQDLHVAQHRAQQQQQAVLASLPEETGYFGQALDLYSAGHPAAAAAVGSDPVLTVQPSCLPAGGGGAGPPAPPRRKASAPAVRPPQQFRWKPVDAEALQRRAARKSSVSRQNSREAPQKSRSLTGSAAAAAAAAGVQEAERAAEAAKAFQDSPLFPCAGYVVASQPSVPPPPPVPCAASPPPPPAVLAGPVLGGAPAPENLGLEPHPRAACAPPPPPPPPPLAGPCAAGGGGGGRRPSLLLCGFPGCGKAFARASSLKSHHKTHGDFPARPPPCPLCGAAFSRNHDCARREPPARGEDQDRRTCPVCLKTFTRPDALKRHFALHSPDAVAALAVQPAAAAAAAAAAASPPGAPGALAVPPAAALPGVGLALSADYRPFLEPFQMVGGGGGGAPPVTVSPTAASSPQISFPAHFSPDDFPLFLPN</sequence>
<evidence type="ECO:0000256" key="4">
    <source>
        <dbReference type="ARBA" id="ARBA00022833"/>
    </source>
</evidence>
<dbReference type="GO" id="GO:0000978">
    <property type="term" value="F:RNA polymerase II cis-regulatory region sequence-specific DNA binding"/>
    <property type="evidence" value="ECO:0007669"/>
    <property type="project" value="TreeGrafter"/>
</dbReference>
<comment type="caution">
    <text evidence="8">The sequence shown here is derived from an EMBL/GenBank/DDBJ whole genome shotgun (WGS) entry which is preliminary data.</text>
</comment>
<dbReference type="InterPro" id="IPR036236">
    <property type="entry name" value="Znf_C2H2_sf"/>
</dbReference>
<feature type="region of interest" description="Disordered" evidence="6">
    <location>
        <begin position="229"/>
        <end position="297"/>
    </location>
</feature>
<dbReference type="PROSITE" id="PS50157">
    <property type="entry name" value="ZINC_FINGER_C2H2_2"/>
    <property type="match status" value="2"/>
</dbReference>
<dbReference type="EMBL" id="JAEFCI010012578">
    <property type="protein sequence ID" value="KAG5455916.1"/>
    <property type="molecule type" value="Genomic_DNA"/>
</dbReference>
<feature type="domain" description="C2H2-type" evidence="7">
    <location>
        <begin position="411"/>
        <end position="435"/>
    </location>
</feature>
<accession>A0A8H8DF67</accession>
<keyword evidence="4" id="KW-0862">Zinc</keyword>
<gene>
    <name evidence="8" type="ORF">BJ554DRAFT_4498</name>
</gene>
<dbReference type="PANTHER" id="PTHR23235">
    <property type="entry name" value="KRUEPPEL-LIKE TRANSCRIPTION FACTOR"/>
    <property type="match status" value="1"/>
</dbReference>
<keyword evidence="9" id="KW-1185">Reference proteome</keyword>
<keyword evidence="1" id="KW-0479">Metal-binding</keyword>
<dbReference type="AlphaFoldDB" id="A0A8H8DF67"/>
<evidence type="ECO:0000259" key="7">
    <source>
        <dbReference type="PROSITE" id="PS50157"/>
    </source>
</evidence>
<dbReference type="SUPFAM" id="SSF57667">
    <property type="entry name" value="beta-beta-alpha zinc fingers"/>
    <property type="match status" value="2"/>
</dbReference>
<evidence type="ECO:0000256" key="6">
    <source>
        <dbReference type="SAM" id="MobiDB-lite"/>
    </source>
</evidence>
<evidence type="ECO:0000256" key="1">
    <source>
        <dbReference type="ARBA" id="ARBA00022723"/>
    </source>
</evidence>
<evidence type="ECO:0000313" key="8">
    <source>
        <dbReference type="EMBL" id="KAG5455916.1"/>
    </source>
</evidence>